<reference evidence="18 19" key="1">
    <citation type="submission" date="2018-09" db="EMBL/GenBank/DDBJ databases">
        <title>Genomic investigation of the strawberry pathogen Phytophthora fragariae indicates pathogenicity is determined by transcriptional variation in three key races.</title>
        <authorList>
            <person name="Adams T.M."/>
            <person name="Armitage A.D."/>
            <person name="Sobczyk M.K."/>
            <person name="Bates H.J."/>
            <person name="Dunwell J.M."/>
            <person name="Nellist C.F."/>
            <person name="Harrison R.J."/>
        </authorList>
    </citation>
    <scope>NUCLEOTIDE SEQUENCE [LARGE SCALE GENOMIC DNA]</scope>
    <source>
        <strain evidence="17 19">BC-23</strain>
        <strain evidence="16 20">ONT-3</strain>
        <strain evidence="15 18">SCRP245</strain>
    </source>
</reference>
<evidence type="ECO:0000313" key="18">
    <source>
        <dbReference type="Proteomes" id="UP000460718"/>
    </source>
</evidence>
<dbReference type="GO" id="GO:0016887">
    <property type="term" value="F:ATP hydrolysis activity"/>
    <property type="evidence" value="ECO:0007669"/>
    <property type="project" value="InterPro"/>
</dbReference>
<dbReference type="PIRSF" id="PIRSF005719">
    <property type="entry name" value="SMC"/>
    <property type="match status" value="1"/>
</dbReference>
<evidence type="ECO:0000256" key="12">
    <source>
        <dbReference type="SAM" id="Coils"/>
    </source>
</evidence>
<evidence type="ECO:0000313" key="19">
    <source>
        <dbReference type="Proteomes" id="UP000476176"/>
    </source>
</evidence>
<sequence length="1425" mass="160649">MAGDDAAAAADAVEGPAPPTDMDTTPEEATEQQTQPPTPTPLSPAPRSAVSTPATPATPATPTTPATPATPAARPPVKRLMITKMQLENFKSYAGKVEIGPFHKCFSAVVGPNGSGKSNVIDALLFVFGKRASKLRLKKVSELVHRSVGFPDLDMATVSVFFQEIVDTDAAADAAAVDDNEANYTVVPNSQFSVTRTATKSNVSKYFVNDRPSNFTRVTELLQAKGIDLDNNRFLILQGEVEQIAMMKSKGAEGTNEDGLLEYLEDIIGSNVYVVPTERVWDEVEHCNEVRGDKVNRVKLVEKEKTHLEGPRAEALEYLRKEKEVYMKTNILYQLWIQEASKNRELCETRRDELQAKYKAELARMEKNREELQAVEAVYHRVKSEHDEVAKQLDENKAEYADFEKQDVKLREELKYAKERQKELQAAQKKELKKQKNIEQKVQENEELVPQLEKEVEKLQTKLKKQEQVLEGILESHKEETAKLRSTMESIQQDMEPFQTEMNALRSVIDTTETEIQLVEEPVTNAKKALEANACSIIEAEANLRGLEEDQSEKREKLAKMKDRIGAAQEELDDVKSREGSVAEKYREARTKAEEASGAVQSHATRNRMLRELLDASKPGKPLENAGLFGRLGDLGAIDGKYDVAISTACGALNNLVVETTSGAQACVAYLRKHNLGRTTFLILEQLGYLRSKYAQTFHEVTAPSGHVAPRLFDLVQVNDDKYLPAFYFALRDTLVAKDLDEASAIAYQGRQCKYRVVTLDGQLVEMSGAMSGGGKRARSGGMSSTLSSGLSEDEIRALQEEARSLREELEEIRDEKASLEKELSHLTRKIDQYENDLPKIELDVSATKTRLEDFQKNTSILEKQTTLSAEAKKQIKKLNESKSAKEAEYKSTKLKVDKMAAKLAKMKEQILDVGGEKLRKEQDVAKKISKQIAEKTKQMTKIRVDFKSSQKNTEKNEQALKKIEEDIEAAKKKIEDTREQITAMEEKALAVLQKCEAVQEQVTAKEKELRKDETKYRKLKKEYDEMASAEVDLANSLEDCEKMLEENGKKETYWKTKLTSLHAAFVTEQEQNAGVFEDERDLPARKRQKKSKSADEDEDMEEERKEDDEDENSEEEEDANLDVTLEKLPMLETVALSRYSKEEMKYEISVLEQQRDELKANVNMGALTEYKQKEEEYKARVLELEESTKLRDAKRHEYDELRRKRLEEFMTGFRIITLKLKEMYQMITLGGDAELELVDSLDPFSEGVVFSVRPSKKSWKNISNLSGGEKTLASLALVFALHHYKPTPLYVMDEIDAALDFKNVSIVGNYIKQRTRNAQFIIISLRNNMFELADRLVGIYKTNDATKSVTINPKIYEQGTGRPANSTVTPIAKKPETPSMTSPTSSRRSVKKARRSSQQSVTSPVPQQSGSAASTPLQDRTNRS</sequence>
<feature type="coiled-coil region" evidence="12">
    <location>
        <begin position="337"/>
        <end position="494"/>
    </location>
</feature>
<dbReference type="Gene3D" id="1.20.1060.20">
    <property type="match status" value="1"/>
</dbReference>
<evidence type="ECO:0000259" key="14">
    <source>
        <dbReference type="SMART" id="SM00968"/>
    </source>
</evidence>
<feature type="compositionally biased region" description="Acidic residues" evidence="13">
    <location>
        <begin position="1096"/>
        <end position="1121"/>
    </location>
</feature>
<evidence type="ECO:0000256" key="7">
    <source>
        <dbReference type="ARBA" id="ARBA00023054"/>
    </source>
</evidence>
<keyword evidence="3" id="KW-0132">Cell division</keyword>
<dbReference type="GO" id="GO:0005524">
    <property type="term" value="F:ATP binding"/>
    <property type="evidence" value="ECO:0007669"/>
    <property type="project" value="UniProtKB-KW"/>
</dbReference>
<evidence type="ECO:0000256" key="13">
    <source>
        <dbReference type="SAM" id="MobiDB-lite"/>
    </source>
</evidence>
<evidence type="ECO:0000256" key="6">
    <source>
        <dbReference type="ARBA" id="ARBA00022840"/>
    </source>
</evidence>
<feature type="region of interest" description="Disordered" evidence="13">
    <location>
        <begin position="1"/>
        <end position="76"/>
    </location>
</feature>
<evidence type="ECO:0000256" key="2">
    <source>
        <dbReference type="ARBA" id="ARBA00006005"/>
    </source>
</evidence>
<comment type="subcellular location">
    <subcellularLocation>
        <location evidence="1 11">Nucleus</location>
    </subcellularLocation>
</comment>
<dbReference type="InterPro" id="IPR036277">
    <property type="entry name" value="SMC_hinge_sf"/>
</dbReference>
<feature type="region of interest" description="Disordered" evidence="13">
    <location>
        <begin position="770"/>
        <end position="794"/>
    </location>
</feature>
<dbReference type="Proteomes" id="UP000488956">
    <property type="component" value="Unassembled WGS sequence"/>
</dbReference>
<dbReference type="SUPFAM" id="SSF75553">
    <property type="entry name" value="Smc hinge domain"/>
    <property type="match status" value="1"/>
</dbReference>
<feature type="region of interest" description="Disordered" evidence="13">
    <location>
        <begin position="1355"/>
        <end position="1425"/>
    </location>
</feature>
<dbReference type="Pfam" id="PF06470">
    <property type="entry name" value="SMC_hinge"/>
    <property type="match status" value="1"/>
</dbReference>
<dbReference type="EMBL" id="QXFW01000161">
    <property type="protein sequence ID" value="KAE9022497.1"/>
    <property type="molecule type" value="Genomic_DNA"/>
</dbReference>
<dbReference type="SUPFAM" id="SSF52540">
    <property type="entry name" value="P-loop containing nucleoside triphosphate hydrolases"/>
    <property type="match status" value="1"/>
</dbReference>
<keyword evidence="6" id="KW-0067">ATP-binding</keyword>
<evidence type="ECO:0000256" key="11">
    <source>
        <dbReference type="PIRNR" id="PIRNR005719"/>
    </source>
</evidence>
<comment type="similarity">
    <text evidence="2">Belongs to the SMC family. SMC4 subfamily.</text>
</comment>
<evidence type="ECO:0000313" key="16">
    <source>
        <dbReference type="EMBL" id="KAE9124207.1"/>
    </source>
</evidence>
<keyword evidence="9 11" id="KW-0539">Nucleus</keyword>
<dbReference type="Proteomes" id="UP000460718">
    <property type="component" value="Unassembled WGS sequence"/>
</dbReference>
<dbReference type="InterPro" id="IPR010935">
    <property type="entry name" value="SMC_hinge"/>
</dbReference>
<evidence type="ECO:0000256" key="10">
    <source>
        <dbReference type="ARBA" id="ARBA00023306"/>
    </source>
</evidence>
<proteinExistence type="inferred from homology"/>
<accession>A0A6A3LWK9</accession>
<dbReference type="Proteomes" id="UP000476176">
    <property type="component" value="Unassembled WGS sequence"/>
</dbReference>
<dbReference type="GO" id="GO:0051301">
    <property type="term" value="P:cell division"/>
    <property type="evidence" value="ECO:0007669"/>
    <property type="project" value="UniProtKB-KW"/>
</dbReference>
<feature type="region of interest" description="Disordered" evidence="13">
    <location>
        <begin position="1073"/>
        <end position="1125"/>
    </location>
</feature>
<keyword evidence="5" id="KW-0498">Mitosis</keyword>
<feature type="compositionally biased region" description="Low complexity" evidence="13">
    <location>
        <begin position="1397"/>
        <end position="1412"/>
    </location>
</feature>
<keyword evidence="8" id="KW-0226">DNA condensation</keyword>
<evidence type="ECO:0000256" key="5">
    <source>
        <dbReference type="ARBA" id="ARBA00022776"/>
    </source>
</evidence>
<evidence type="ECO:0000313" key="17">
    <source>
        <dbReference type="EMBL" id="KAE9247109.1"/>
    </source>
</evidence>
<keyword evidence="10" id="KW-0131">Cell cycle</keyword>
<gene>
    <name evidence="17" type="ORF">PF004_g4470</name>
    <name evidence="16" type="ORF">PF010_g6085</name>
    <name evidence="15" type="ORF">PF011_g4433</name>
</gene>
<dbReference type="EMBL" id="QXFX01000239">
    <property type="protein sequence ID" value="KAE9124207.1"/>
    <property type="molecule type" value="Genomic_DNA"/>
</dbReference>
<protein>
    <recommendedName>
        <fullName evidence="11">Structural maintenance of chromosomes protein</fullName>
    </recommendedName>
</protein>
<dbReference type="Gene3D" id="3.40.50.300">
    <property type="entry name" value="P-loop containing nucleotide triphosphate hydrolases"/>
    <property type="match status" value="2"/>
</dbReference>
<feature type="compositionally biased region" description="Low complexity" evidence="13">
    <location>
        <begin position="1378"/>
        <end position="1388"/>
    </location>
</feature>
<feature type="compositionally biased region" description="Low complexity" evidence="13">
    <location>
        <begin position="45"/>
        <end position="72"/>
    </location>
</feature>
<evidence type="ECO:0000313" key="15">
    <source>
        <dbReference type="EMBL" id="KAE9022497.1"/>
    </source>
</evidence>
<dbReference type="Gene3D" id="3.30.70.1620">
    <property type="match status" value="1"/>
</dbReference>
<dbReference type="GO" id="GO:0007076">
    <property type="term" value="P:mitotic chromosome condensation"/>
    <property type="evidence" value="ECO:0007669"/>
    <property type="project" value="TreeGrafter"/>
</dbReference>
<feature type="coiled-coil region" evidence="12">
    <location>
        <begin position="537"/>
        <end position="578"/>
    </location>
</feature>
<dbReference type="GO" id="GO:0005634">
    <property type="term" value="C:nucleus"/>
    <property type="evidence" value="ECO:0007669"/>
    <property type="project" value="UniProtKB-SubCell"/>
</dbReference>
<dbReference type="EMBL" id="QXGC01000155">
    <property type="protein sequence ID" value="KAE9247109.1"/>
    <property type="molecule type" value="Genomic_DNA"/>
</dbReference>
<dbReference type="InterPro" id="IPR027417">
    <property type="entry name" value="P-loop_NTPase"/>
</dbReference>
<name>A0A6A3LWK9_9STRA</name>
<evidence type="ECO:0000313" key="20">
    <source>
        <dbReference type="Proteomes" id="UP000488956"/>
    </source>
</evidence>
<evidence type="ECO:0000256" key="4">
    <source>
        <dbReference type="ARBA" id="ARBA00022741"/>
    </source>
</evidence>
<dbReference type="PANTHER" id="PTHR18937">
    <property type="entry name" value="STRUCTURAL MAINTENANCE OF CHROMOSOMES SMC FAMILY MEMBER"/>
    <property type="match status" value="1"/>
</dbReference>
<keyword evidence="7 12" id="KW-0175">Coiled coil</keyword>
<feature type="compositionally biased region" description="Low complexity" evidence="13">
    <location>
        <begin position="1"/>
        <end position="12"/>
    </location>
</feature>
<dbReference type="FunFam" id="3.40.50.300:FF:000481">
    <property type="entry name" value="Structural maintenance of chromosomes 4"/>
    <property type="match status" value="1"/>
</dbReference>
<dbReference type="InterPro" id="IPR024704">
    <property type="entry name" value="SMC"/>
</dbReference>
<dbReference type="GO" id="GO:0000796">
    <property type="term" value="C:condensin complex"/>
    <property type="evidence" value="ECO:0007669"/>
    <property type="project" value="TreeGrafter"/>
</dbReference>
<feature type="compositionally biased region" description="Polar residues" evidence="13">
    <location>
        <begin position="1413"/>
        <end position="1425"/>
    </location>
</feature>
<feature type="domain" description="SMC hinge" evidence="14">
    <location>
        <begin position="626"/>
        <end position="747"/>
    </location>
</feature>
<comment type="caution">
    <text evidence="15">The sequence shown here is derived from an EMBL/GenBank/DDBJ whole genome shotgun (WGS) entry which is preliminary data.</text>
</comment>
<feature type="compositionally biased region" description="Low complexity" evidence="13">
    <location>
        <begin position="780"/>
        <end position="791"/>
    </location>
</feature>
<dbReference type="Pfam" id="PF02463">
    <property type="entry name" value="SMC_N"/>
    <property type="match status" value="1"/>
</dbReference>
<organism evidence="15 18">
    <name type="scientific">Phytophthora fragariae</name>
    <dbReference type="NCBI Taxonomy" id="53985"/>
    <lineage>
        <taxon>Eukaryota</taxon>
        <taxon>Sar</taxon>
        <taxon>Stramenopiles</taxon>
        <taxon>Oomycota</taxon>
        <taxon>Peronosporomycetes</taxon>
        <taxon>Peronosporales</taxon>
        <taxon>Peronosporaceae</taxon>
        <taxon>Phytophthora</taxon>
    </lineage>
</organism>
<dbReference type="SMART" id="SM00968">
    <property type="entry name" value="SMC_hinge"/>
    <property type="match status" value="1"/>
</dbReference>
<evidence type="ECO:0000256" key="3">
    <source>
        <dbReference type="ARBA" id="ARBA00022618"/>
    </source>
</evidence>
<keyword evidence="4" id="KW-0547">Nucleotide-binding</keyword>
<evidence type="ECO:0000256" key="1">
    <source>
        <dbReference type="ARBA" id="ARBA00004123"/>
    </source>
</evidence>
<dbReference type="PANTHER" id="PTHR18937:SF172">
    <property type="entry name" value="STRUCTURAL MAINTENANCE OF CHROMOSOMES PROTEIN"/>
    <property type="match status" value="1"/>
</dbReference>
<dbReference type="Gene3D" id="1.10.287.1490">
    <property type="match status" value="1"/>
</dbReference>
<evidence type="ECO:0000256" key="9">
    <source>
        <dbReference type="ARBA" id="ARBA00023242"/>
    </source>
</evidence>
<evidence type="ECO:0000256" key="8">
    <source>
        <dbReference type="ARBA" id="ARBA00023067"/>
    </source>
</evidence>
<dbReference type="InterPro" id="IPR003395">
    <property type="entry name" value="RecF/RecN/SMC_N"/>
</dbReference>